<keyword evidence="5 10" id="KW-1133">Transmembrane helix</keyword>
<comment type="caution">
    <text evidence="12">The sequence shown here is derived from an EMBL/GenBank/DDBJ whole genome shotgun (WGS) entry which is preliminary data.</text>
</comment>
<dbReference type="AlphaFoldDB" id="A0A916T9S9"/>
<reference evidence="12" key="2">
    <citation type="submission" date="2020-09" db="EMBL/GenBank/DDBJ databases">
        <authorList>
            <person name="Sun Q."/>
            <person name="Zhou Y."/>
        </authorList>
    </citation>
    <scope>NUCLEOTIDE SEQUENCE</scope>
    <source>
        <strain evidence="12">CGMCC 1.12827</strain>
    </source>
</reference>
<protein>
    <submittedName>
        <fullName evidence="12">Peptidase</fullName>
    </submittedName>
</protein>
<dbReference type="GO" id="GO:0005886">
    <property type="term" value="C:plasma membrane"/>
    <property type="evidence" value="ECO:0007669"/>
    <property type="project" value="UniProtKB-SubCell"/>
</dbReference>
<dbReference type="Pfam" id="PF00999">
    <property type="entry name" value="Na_H_Exchanger"/>
    <property type="match status" value="1"/>
</dbReference>
<feature type="transmembrane region" description="Helical" evidence="10">
    <location>
        <begin position="24"/>
        <end position="42"/>
    </location>
</feature>
<dbReference type="InterPro" id="IPR018422">
    <property type="entry name" value="Cation/H_exchanger_CPA1"/>
</dbReference>
<evidence type="ECO:0000256" key="7">
    <source>
        <dbReference type="ARBA" id="ARBA00023065"/>
    </source>
</evidence>
<sequence>MELTLVAVGGVAVAVTIASFSRRLGIAAPLLLVVFGAALSFVPGVPRVDIDPEWILTVVLPPLIYSAAINMPTQDLRRDIKAIGGLAVVLVVATTVGAGWVCHMLVPEIGWPAAFALGAVISPTDAVAATSVGRKLGLPSRLLSVLEGEGLINDAAALTLLKSASAAIAASVSLWHVVGSFVYSVVVAIVIGAVAGYLTVRVRAVLHDSVLNTAVSFVVPFVAFIPAEDLGASGILATVVAGLVTGHLGVKYLDAQARVSQTLNWRTLSFLLESFVFLYMGLSLKHLIDDVHPGALDLWNTIGIGLIMSVTVIVIRIVFVAPLVGVMHRDAQQAEEHKPRLQEWQKRLSDNDFVSRFTPRRIAHIERRVERASGDIEYLLNQRVGWRGGVVLGWAGMRGAITVAAANTLPADTPYRAQLLLVAFVVAAFTLLVQGGTLPLVIKAIKVPSDDPVKLRSDYESLITTVSSAGRDVINEAADRGQVSVAVIDRVRSDSRIAEEQSEAEGEGEAQRQAVDIDQFREYRQLRLQVIDAERDALIKARDSGAYSSQAVSNAQRQLDVQESAIRLVAQEE</sequence>
<evidence type="ECO:0000256" key="9">
    <source>
        <dbReference type="ARBA" id="ARBA00023201"/>
    </source>
</evidence>
<reference evidence="12" key="1">
    <citation type="journal article" date="2014" name="Int. J. Syst. Evol. Microbiol.">
        <title>Complete genome sequence of Corynebacterium casei LMG S-19264T (=DSM 44701T), isolated from a smear-ripened cheese.</title>
        <authorList>
            <consortium name="US DOE Joint Genome Institute (JGI-PGF)"/>
            <person name="Walter F."/>
            <person name="Albersmeier A."/>
            <person name="Kalinowski J."/>
            <person name="Ruckert C."/>
        </authorList>
    </citation>
    <scope>NUCLEOTIDE SEQUENCE</scope>
    <source>
        <strain evidence="12">CGMCC 1.12827</strain>
    </source>
</reference>
<evidence type="ECO:0000259" key="11">
    <source>
        <dbReference type="Pfam" id="PF00999"/>
    </source>
</evidence>
<evidence type="ECO:0000313" key="13">
    <source>
        <dbReference type="Proteomes" id="UP000621454"/>
    </source>
</evidence>
<feature type="transmembrane region" description="Helical" evidence="10">
    <location>
        <begin position="419"/>
        <end position="442"/>
    </location>
</feature>
<gene>
    <name evidence="12" type="ORF">GCM10011489_26240</name>
</gene>
<organism evidence="12 13">
    <name type="scientific">Gordonia jinhuaensis</name>
    <dbReference type="NCBI Taxonomy" id="1517702"/>
    <lineage>
        <taxon>Bacteria</taxon>
        <taxon>Bacillati</taxon>
        <taxon>Actinomycetota</taxon>
        <taxon>Actinomycetes</taxon>
        <taxon>Mycobacteriales</taxon>
        <taxon>Gordoniaceae</taxon>
        <taxon>Gordonia</taxon>
    </lineage>
</organism>
<evidence type="ECO:0000256" key="1">
    <source>
        <dbReference type="ARBA" id="ARBA00004651"/>
    </source>
</evidence>
<feature type="transmembrane region" description="Helical" evidence="10">
    <location>
        <begin position="302"/>
        <end position="324"/>
    </location>
</feature>
<dbReference type="PANTHER" id="PTHR10110">
    <property type="entry name" value="SODIUM/HYDROGEN EXCHANGER"/>
    <property type="match status" value="1"/>
</dbReference>
<accession>A0A916T9S9</accession>
<dbReference type="PANTHER" id="PTHR10110:SF86">
    <property type="entry name" value="SODIUM_HYDROGEN EXCHANGER 7"/>
    <property type="match status" value="1"/>
</dbReference>
<keyword evidence="9" id="KW-0739">Sodium transport</keyword>
<keyword evidence="3" id="KW-1003">Cell membrane</keyword>
<evidence type="ECO:0000313" key="12">
    <source>
        <dbReference type="EMBL" id="GGB37143.1"/>
    </source>
</evidence>
<feature type="transmembrane region" description="Helical" evidence="10">
    <location>
        <begin position="210"/>
        <end position="227"/>
    </location>
</feature>
<feature type="domain" description="Cation/H+ exchanger transmembrane" evidence="11">
    <location>
        <begin position="14"/>
        <end position="442"/>
    </location>
</feature>
<feature type="transmembrane region" description="Helical" evidence="10">
    <location>
        <begin position="54"/>
        <end position="71"/>
    </location>
</feature>
<feature type="transmembrane region" description="Helical" evidence="10">
    <location>
        <begin position="181"/>
        <end position="198"/>
    </location>
</feature>
<dbReference type="EMBL" id="BMGC01000019">
    <property type="protein sequence ID" value="GGB37143.1"/>
    <property type="molecule type" value="Genomic_DNA"/>
</dbReference>
<keyword evidence="7" id="KW-0406">Ion transport</keyword>
<dbReference type="Gene3D" id="6.10.140.1330">
    <property type="match status" value="1"/>
</dbReference>
<evidence type="ECO:0000256" key="10">
    <source>
        <dbReference type="SAM" id="Phobius"/>
    </source>
</evidence>
<evidence type="ECO:0000256" key="4">
    <source>
        <dbReference type="ARBA" id="ARBA00022692"/>
    </source>
</evidence>
<dbReference type="GO" id="GO:0015385">
    <property type="term" value="F:sodium:proton antiporter activity"/>
    <property type="evidence" value="ECO:0007669"/>
    <property type="project" value="InterPro"/>
</dbReference>
<dbReference type="GO" id="GO:0098719">
    <property type="term" value="P:sodium ion import across plasma membrane"/>
    <property type="evidence" value="ECO:0007669"/>
    <property type="project" value="TreeGrafter"/>
</dbReference>
<evidence type="ECO:0000256" key="5">
    <source>
        <dbReference type="ARBA" id="ARBA00022989"/>
    </source>
</evidence>
<evidence type="ECO:0000256" key="6">
    <source>
        <dbReference type="ARBA" id="ARBA00023053"/>
    </source>
</evidence>
<evidence type="ECO:0000256" key="8">
    <source>
        <dbReference type="ARBA" id="ARBA00023136"/>
    </source>
</evidence>
<feature type="transmembrane region" description="Helical" evidence="10">
    <location>
        <begin position="83"/>
        <end position="106"/>
    </location>
</feature>
<feature type="transmembrane region" description="Helical" evidence="10">
    <location>
        <begin position="265"/>
        <end position="282"/>
    </location>
</feature>
<name>A0A916T9S9_9ACTN</name>
<evidence type="ECO:0000256" key="3">
    <source>
        <dbReference type="ARBA" id="ARBA00022475"/>
    </source>
</evidence>
<keyword evidence="2" id="KW-0813">Transport</keyword>
<evidence type="ECO:0000256" key="2">
    <source>
        <dbReference type="ARBA" id="ARBA00022448"/>
    </source>
</evidence>
<keyword evidence="13" id="KW-1185">Reference proteome</keyword>
<comment type="subcellular location">
    <subcellularLocation>
        <location evidence="1">Cell membrane</location>
        <topology evidence="1">Multi-pass membrane protein</topology>
    </subcellularLocation>
</comment>
<keyword evidence="4 10" id="KW-0812">Transmembrane</keyword>
<feature type="transmembrane region" description="Helical" evidence="10">
    <location>
        <begin position="233"/>
        <end position="253"/>
    </location>
</feature>
<proteinExistence type="predicted"/>
<dbReference type="InterPro" id="IPR006153">
    <property type="entry name" value="Cation/H_exchanger_TM"/>
</dbReference>
<dbReference type="GO" id="GO:0051453">
    <property type="term" value="P:regulation of intracellular pH"/>
    <property type="evidence" value="ECO:0007669"/>
    <property type="project" value="TreeGrafter"/>
</dbReference>
<dbReference type="Proteomes" id="UP000621454">
    <property type="component" value="Unassembled WGS sequence"/>
</dbReference>
<dbReference type="RefSeq" id="WP_188587036.1">
    <property type="nucleotide sequence ID" value="NZ_BMGC01000019.1"/>
</dbReference>
<keyword evidence="8 10" id="KW-0472">Membrane</keyword>
<keyword evidence="6" id="KW-0915">Sodium</keyword>
<dbReference type="GO" id="GO:0015386">
    <property type="term" value="F:potassium:proton antiporter activity"/>
    <property type="evidence" value="ECO:0007669"/>
    <property type="project" value="TreeGrafter"/>
</dbReference>